<dbReference type="EMBL" id="JBBBZM010000001">
    <property type="protein sequence ID" value="KAL0640832.1"/>
    <property type="molecule type" value="Genomic_DNA"/>
</dbReference>
<evidence type="ECO:0000313" key="2">
    <source>
        <dbReference type="Proteomes" id="UP001447188"/>
    </source>
</evidence>
<keyword evidence="2" id="KW-1185">Reference proteome</keyword>
<name>A0ABR3GY09_9PEZI</name>
<sequence>MDYASHHTVEQFQGFTTQYVPHPLSVHVEISIIPPEFMEKSAEHIIKQLGDSVVEKVGGKSWWRWRPKELTAESIEMRKDYWNRTRNPDMPPRTMLYVHGGAYFFGSVDEHRYQLQRHARKLQAKVFARKDISASMYLLEGTDDPE</sequence>
<comment type="caution">
    <text evidence="1">The sequence shown here is derived from an EMBL/GenBank/DDBJ whole genome shotgun (WGS) entry which is preliminary data.</text>
</comment>
<evidence type="ECO:0000313" key="1">
    <source>
        <dbReference type="EMBL" id="KAL0640832.1"/>
    </source>
</evidence>
<dbReference type="InterPro" id="IPR029058">
    <property type="entry name" value="AB_hydrolase_fold"/>
</dbReference>
<organism evidence="1 2">
    <name type="scientific">Discina gigas</name>
    <dbReference type="NCBI Taxonomy" id="1032678"/>
    <lineage>
        <taxon>Eukaryota</taxon>
        <taxon>Fungi</taxon>
        <taxon>Dikarya</taxon>
        <taxon>Ascomycota</taxon>
        <taxon>Pezizomycotina</taxon>
        <taxon>Pezizomycetes</taxon>
        <taxon>Pezizales</taxon>
        <taxon>Discinaceae</taxon>
        <taxon>Discina</taxon>
    </lineage>
</organism>
<gene>
    <name evidence="1" type="ORF">Q9L58_000139</name>
</gene>
<dbReference type="Proteomes" id="UP001447188">
    <property type="component" value="Unassembled WGS sequence"/>
</dbReference>
<proteinExistence type="predicted"/>
<reference evidence="1 2" key="1">
    <citation type="submission" date="2024-02" db="EMBL/GenBank/DDBJ databases">
        <title>Discinaceae phylogenomics.</title>
        <authorList>
            <person name="Dirks A.C."/>
            <person name="James T.Y."/>
        </authorList>
    </citation>
    <scope>NUCLEOTIDE SEQUENCE [LARGE SCALE GENOMIC DNA]</scope>
    <source>
        <strain evidence="1 2">ACD0624</strain>
    </source>
</reference>
<accession>A0ABR3GY09</accession>
<protein>
    <recommendedName>
        <fullName evidence="3">Alpha/beta hydrolase fold-3 domain-containing protein</fullName>
    </recommendedName>
</protein>
<dbReference type="SUPFAM" id="SSF53474">
    <property type="entry name" value="alpha/beta-Hydrolases"/>
    <property type="match status" value="1"/>
</dbReference>
<evidence type="ECO:0008006" key="3">
    <source>
        <dbReference type="Google" id="ProtNLM"/>
    </source>
</evidence>
<dbReference type="Gene3D" id="3.40.50.1820">
    <property type="entry name" value="alpha/beta hydrolase"/>
    <property type="match status" value="1"/>
</dbReference>